<evidence type="ECO:0000256" key="3">
    <source>
        <dbReference type="ARBA" id="ARBA00022989"/>
    </source>
</evidence>
<sequence>MLYRPEALKRLSSPEELREAIKVTSPMTWLLVVVLFFGFGVVLAWSVMGTIHTSVRGPAFIIYEDTELTEVVAEGSGTLARLNVQQGDVVAAGDVVGIVSNPGLAGRLEEARRLADEAHNAIDDNLTTKRTELAEYDRLQRLRRTALESRLAQATEMAEAYEKRLAGQEELLERGYTVVARVDEIRTEYFQSQQEMEAVRNEIAQLSLEREERVTQWNQKILELETRHSERLANVHELEDELERTGTIRTPVSGEVSTIIAIEGTYLNAGNPVLTVIMPSAHLDTLAFLNATDAKLVEPGMPVWISPATFKQEEYGTIIGSVTEVSRFPMSAEALFATLRNRELVDQFMQGGAPLLAHVAMKRTPDGKLVWTSDKPTPAAVTAGTLASVSVVVREQSPITLVLPTLKRWSGLQ</sequence>
<evidence type="ECO:0000256" key="5">
    <source>
        <dbReference type="SAM" id="Coils"/>
    </source>
</evidence>
<dbReference type="InterPro" id="IPR050739">
    <property type="entry name" value="MFP"/>
</dbReference>
<keyword evidence="4 6" id="KW-0472">Membrane</keyword>
<reference evidence="7" key="1">
    <citation type="submission" date="2022-11" db="EMBL/GenBank/DDBJ databases">
        <title>Hoeflea poritis sp. nov., isolated from scleractinian coral Porites lutea.</title>
        <authorList>
            <person name="Zhang G."/>
            <person name="Wei Q."/>
            <person name="Cai L."/>
        </authorList>
    </citation>
    <scope>NUCLEOTIDE SEQUENCE</scope>
    <source>
        <strain evidence="7">E7-10</strain>
    </source>
</reference>
<dbReference type="NCBIfam" id="TIGR03794">
    <property type="entry name" value="NHLM_micro_HlyD"/>
    <property type="match status" value="1"/>
</dbReference>
<dbReference type="EMBL" id="JAPJZH010000006">
    <property type="protein sequence ID" value="MDA4845862.1"/>
    <property type="molecule type" value="Genomic_DNA"/>
</dbReference>
<protein>
    <submittedName>
        <fullName evidence="7">NHLP bacteriocin system secretion protein</fullName>
    </submittedName>
</protein>
<dbReference type="Gene3D" id="2.40.50.100">
    <property type="match status" value="1"/>
</dbReference>
<keyword evidence="2 6" id="KW-0812">Transmembrane</keyword>
<dbReference type="PANTHER" id="PTHR30386:SF26">
    <property type="entry name" value="TRANSPORT PROTEIN COMB"/>
    <property type="match status" value="1"/>
</dbReference>
<evidence type="ECO:0000313" key="7">
    <source>
        <dbReference type="EMBL" id="MDA4845862.1"/>
    </source>
</evidence>
<dbReference type="Proteomes" id="UP001148313">
    <property type="component" value="Unassembled WGS sequence"/>
</dbReference>
<accession>A0ABT4VMD1</accession>
<evidence type="ECO:0000256" key="1">
    <source>
        <dbReference type="ARBA" id="ARBA00004167"/>
    </source>
</evidence>
<keyword evidence="3 6" id="KW-1133">Transmembrane helix</keyword>
<evidence type="ECO:0000313" key="8">
    <source>
        <dbReference type="Proteomes" id="UP001148313"/>
    </source>
</evidence>
<comment type="subcellular location">
    <subcellularLocation>
        <location evidence="1">Membrane</location>
        <topology evidence="1">Single-pass membrane protein</topology>
    </subcellularLocation>
</comment>
<feature type="transmembrane region" description="Helical" evidence="6">
    <location>
        <begin position="28"/>
        <end position="48"/>
    </location>
</feature>
<evidence type="ECO:0000256" key="6">
    <source>
        <dbReference type="SAM" id="Phobius"/>
    </source>
</evidence>
<keyword evidence="8" id="KW-1185">Reference proteome</keyword>
<dbReference type="PANTHER" id="PTHR30386">
    <property type="entry name" value="MEMBRANE FUSION SUBUNIT OF EMRAB-TOLC MULTIDRUG EFFLUX PUMP"/>
    <property type="match status" value="1"/>
</dbReference>
<evidence type="ECO:0000256" key="4">
    <source>
        <dbReference type="ARBA" id="ARBA00023136"/>
    </source>
</evidence>
<gene>
    <name evidence="7" type="ORF">OOZ53_10915</name>
</gene>
<dbReference type="InterPro" id="IPR022275">
    <property type="entry name" value="NHPM_bacteriocin_SS_HylD"/>
</dbReference>
<organism evidence="7 8">
    <name type="scientific">Hoeflea poritis</name>
    <dbReference type="NCBI Taxonomy" id="2993659"/>
    <lineage>
        <taxon>Bacteria</taxon>
        <taxon>Pseudomonadati</taxon>
        <taxon>Pseudomonadota</taxon>
        <taxon>Alphaproteobacteria</taxon>
        <taxon>Hyphomicrobiales</taxon>
        <taxon>Rhizobiaceae</taxon>
        <taxon>Hoeflea</taxon>
    </lineage>
</organism>
<proteinExistence type="predicted"/>
<keyword evidence="5" id="KW-0175">Coiled coil</keyword>
<evidence type="ECO:0000256" key="2">
    <source>
        <dbReference type="ARBA" id="ARBA00022692"/>
    </source>
</evidence>
<dbReference type="RefSeq" id="WP_271089552.1">
    <property type="nucleotide sequence ID" value="NZ_JAPJZH010000006.1"/>
</dbReference>
<dbReference type="PRINTS" id="PR01490">
    <property type="entry name" value="RTXTOXIND"/>
</dbReference>
<name>A0ABT4VMD1_9HYPH</name>
<feature type="coiled-coil region" evidence="5">
    <location>
        <begin position="144"/>
        <end position="241"/>
    </location>
</feature>
<comment type="caution">
    <text evidence="7">The sequence shown here is derived from an EMBL/GenBank/DDBJ whole genome shotgun (WGS) entry which is preliminary data.</text>
</comment>